<accession>A0A0B9A2G2</accession>
<dbReference type="AlphaFoldDB" id="A0A0B9A2G2"/>
<evidence type="ECO:0000313" key="3">
    <source>
        <dbReference type="Proteomes" id="UP000031338"/>
    </source>
</evidence>
<dbReference type="EMBL" id="JRVC01000001">
    <property type="protein sequence ID" value="KHS49305.1"/>
    <property type="molecule type" value="Genomic_DNA"/>
</dbReference>
<dbReference type="PATRIC" id="fig|48936.3.peg.235"/>
<gene>
    <name evidence="1" type="ORF">NJ75_00008</name>
    <name evidence="2" type="ORF">NJ75_00230</name>
</gene>
<sequence length="158" mass="17807">MAIRRLVTLKKDNDHLVVEVDLDGPMPIGLVVHKGERDATMRLLMAKSGSAIDKPGRVCRFQPDQLGSAEMLVDELRDRLRRIASKPLSLKQIEKLLSLTPAERNRWSKDGRLQISGTSKIRRGDNLISLATYNVDAVERLLENPAIVEAWRRSDASR</sequence>
<organism evidence="2 3">
    <name type="scientific">Novosphingobium subterraneum</name>
    <dbReference type="NCBI Taxonomy" id="48936"/>
    <lineage>
        <taxon>Bacteria</taxon>
        <taxon>Pseudomonadati</taxon>
        <taxon>Pseudomonadota</taxon>
        <taxon>Alphaproteobacteria</taxon>
        <taxon>Sphingomonadales</taxon>
        <taxon>Sphingomonadaceae</taxon>
        <taxon>Novosphingobium</taxon>
    </lineage>
</organism>
<comment type="caution">
    <text evidence="2">The sequence shown here is derived from an EMBL/GenBank/DDBJ whole genome shotgun (WGS) entry which is preliminary data.</text>
</comment>
<reference evidence="2 3" key="1">
    <citation type="submission" date="2014-10" db="EMBL/GenBank/DDBJ databases">
        <title>Draft genome sequence of Novosphingobium subterraneum DSM 12447.</title>
        <authorList>
            <person name="Gan H.M."/>
            <person name="Gan H.Y."/>
            <person name="Savka M.A."/>
        </authorList>
    </citation>
    <scope>NUCLEOTIDE SEQUENCE [LARGE SCALE GENOMIC DNA]</scope>
    <source>
        <strain evidence="2 3">DSM 12447</strain>
    </source>
</reference>
<dbReference type="Proteomes" id="UP000031338">
    <property type="component" value="Unassembled WGS sequence"/>
</dbReference>
<dbReference type="EMBL" id="JRVC01000001">
    <property type="protein sequence ID" value="KHS49527.1"/>
    <property type="molecule type" value="Genomic_DNA"/>
</dbReference>
<evidence type="ECO:0000313" key="1">
    <source>
        <dbReference type="EMBL" id="KHS49305.1"/>
    </source>
</evidence>
<dbReference type="RefSeq" id="WP_039330621.1">
    <property type="nucleotide sequence ID" value="NZ_JBNNWK010000023.1"/>
</dbReference>
<proteinExistence type="predicted"/>
<protein>
    <submittedName>
        <fullName evidence="2">Uncharacterized protein</fullName>
    </submittedName>
</protein>
<evidence type="ECO:0000313" key="2">
    <source>
        <dbReference type="EMBL" id="KHS49527.1"/>
    </source>
</evidence>
<name>A0A0B9A2G2_9SPHN</name>
<keyword evidence="3" id="KW-1185">Reference proteome</keyword>